<protein>
    <recommendedName>
        <fullName evidence="3">Lon N-terminal domain-containing protein</fullName>
    </recommendedName>
</protein>
<dbReference type="Proteomes" id="UP000238413">
    <property type="component" value="Plasmid unnamed2"/>
</dbReference>
<sequence>MERIPFALTGYLDTAAVPGDAVGTAFWRLISSPADCAAEEEAVIPCTTSLPDLANTLLTECQPSDLLRVTGHLALPDTADGRIRLDVDTVEVMWEAPLQEQPPEGPADDHSGRDRAIQALAEALAGLAYEPATGEQPDIRINIGPVGLHGLDVAHCHSIDVTTASTHKLADAVDAMLATLNSLPPQVGIGLDPLTIAELTDYFDELDLTELTRDVLDAARPEDRLAVTRALDDLFGDIPVTGIDDNDQ</sequence>
<keyword evidence="1" id="KW-0614">Plasmid</keyword>
<geneLocation type="plasmid" evidence="1 2">
    <name>unnamed2</name>
</geneLocation>
<accession>A0ABN5IFG0</accession>
<evidence type="ECO:0000313" key="1">
    <source>
        <dbReference type="EMBL" id="AVH61829.1"/>
    </source>
</evidence>
<dbReference type="EMBL" id="CP026654">
    <property type="protein sequence ID" value="AVH61829.1"/>
    <property type="molecule type" value="Genomic_DNA"/>
</dbReference>
<keyword evidence="2" id="KW-1185">Reference proteome</keyword>
<evidence type="ECO:0008006" key="3">
    <source>
        <dbReference type="Google" id="ProtNLM"/>
    </source>
</evidence>
<name>A0ABN5IFG0_9ACTN</name>
<organism evidence="1 2">
    <name type="scientific">Streptomyces dengpaensis</name>
    <dbReference type="NCBI Taxonomy" id="2049881"/>
    <lineage>
        <taxon>Bacteria</taxon>
        <taxon>Bacillati</taxon>
        <taxon>Actinomycetota</taxon>
        <taxon>Actinomycetes</taxon>
        <taxon>Kitasatosporales</taxon>
        <taxon>Streptomycetaceae</taxon>
        <taxon>Streptomyces</taxon>
    </lineage>
</organism>
<evidence type="ECO:0000313" key="2">
    <source>
        <dbReference type="Proteomes" id="UP000238413"/>
    </source>
</evidence>
<proteinExistence type="predicted"/>
<gene>
    <name evidence="1" type="ORF">C4B68_40685</name>
</gene>
<reference evidence="1 2" key="1">
    <citation type="submission" date="2018-02" db="EMBL/GenBank/DDBJ databases">
        <title>Complete genome sequence of Streptomyces dengpaensis, the producer of angucyclines.</title>
        <authorList>
            <person name="Yumei L."/>
        </authorList>
    </citation>
    <scope>NUCLEOTIDE SEQUENCE [LARGE SCALE GENOMIC DNA]</scope>
    <source>
        <strain evidence="1 2">XZHG99</strain>
        <plasmid evidence="1 2">unnamed2</plasmid>
    </source>
</reference>